<dbReference type="EMBL" id="JAAOAS010000142">
    <property type="protein sequence ID" value="KAF5590509.1"/>
    <property type="molecule type" value="Genomic_DNA"/>
</dbReference>
<dbReference type="AlphaFoldDB" id="A0A8H5LEV9"/>
<reference evidence="1 2" key="1">
    <citation type="submission" date="2020-05" db="EMBL/GenBank/DDBJ databases">
        <title>Identification and distribution of gene clusters putatively required for synthesis of sphingolipid metabolism inhibitors in phylogenetically diverse species of the filamentous fungus Fusarium.</title>
        <authorList>
            <person name="Kim H.-S."/>
            <person name="Busman M."/>
            <person name="Brown D.W."/>
            <person name="Divon H."/>
            <person name="Uhlig S."/>
            <person name="Proctor R.H."/>
        </authorList>
    </citation>
    <scope>NUCLEOTIDE SEQUENCE [LARGE SCALE GENOMIC DNA]</scope>
    <source>
        <strain evidence="1 2">NRRL 36939</strain>
    </source>
</reference>
<proteinExistence type="predicted"/>
<dbReference type="Proteomes" id="UP000546213">
    <property type="component" value="Unassembled WGS sequence"/>
</dbReference>
<keyword evidence="2" id="KW-1185">Reference proteome</keyword>
<comment type="caution">
    <text evidence="1">The sequence shown here is derived from an EMBL/GenBank/DDBJ whole genome shotgun (WGS) entry which is preliminary data.</text>
</comment>
<dbReference type="OrthoDB" id="5153231at2759"/>
<accession>A0A8H5LEV9</accession>
<evidence type="ECO:0000313" key="1">
    <source>
        <dbReference type="EMBL" id="KAF5590509.1"/>
    </source>
</evidence>
<sequence>MLPCGLPLDEDPKRTQDYHPGCHRVLSGAAIFDLFHVNRLEFYSQRARLEEKKVLQWSSSNLTEALSLHFARSSSTTQLQLSRTSVALQSITSTLLLEYLTMKTAARLTSPRKFTFLLTKPIFAQIEDFQGTKYITALANNENQIPGNATQVFQPLEGQMANVVYVAANHLGVVQPVVTNSSTRLEVGEIPDIWWFTVDIPCGECLLLAHHEGIKIRKLSAPEWTAFPVPIHPRELRWFQPASRPGRMLPMKINQSGMVGITTFWAIILTRAHIHVLEDGYGGPESRDPNAASLYTPFEDGEAVSEVWVGITQNVVGGLGFRTIKGREICHAHATRLHETTWVLADLPRGPERTIYYGSDAPVGVGAFAFRSPSPSGSLGQFDPSGTMPPTPSLRYCVEDFFGGSVDLVGVVEATYCRLEHKPEIISTMLFRFAGGRWEALGEVRLSGLQQPMLLGGEGREVMYLEFGYDPTGVIPEHPNLLDARFTRVDEPPEDLNPQNHPDIAGHRFLEVSWEGFWSGGSHHSNVFWCMGGGPVSNLEMPQCGSSSLPSSPWRTTSTMCYWG</sequence>
<organism evidence="1 2">
    <name type="scientific">Fusarium pseudocircinatum</name>
    <dbReference type="NCBI Taxonomy" id="56676"/>
    <lineage>
        <taxon>Eukaryota</taxon>
        <taxon>Fungi</taxon>
        <taxon>Dikarya</taxon>
        <taxon>Ascomycota</taxon>
        <taxon>Pezizomycotina</taxon>
        <taxon>Sordariomycetes</taxon>
        <taxon>Hypocreomycetidae</taxon>
        <taxon>Hypocreales</taxon>
        <taxon>Nectriaceae</taxon>
        <taxon>Fusarium</taxon>
        <taxon>Fusarium fujikuroi species complex</taxon>
    </lineage>
</organism>
<gene>
    <name evidence="1" type="ORF">FPCIR_6382</name>
</gene>
<protein>
    <submittedName>
        <fullName evidence="1">Uncharacterized protein</fullName>
    </submittedName>
</protein>
<evidence type="ECO:0000313" key="2">
    <source>
        <dbReference type="Proteomes" id="UP000546213"/>
    </source>
</evidence>
<name>A0A8H5LEV9_9HYPO</name>